<dbReference type="Pfam" id="PF14749">
    <property type="entry name" value="Acyl-CoA_ox_N"/>
    <property type="match status" value="1"/>
</dbReference>
<dbReference type="EMBL" id="SEOQ01000080">
    <property type="protein sequence ID" value="TFY70825.1"/>
    <property type="molecule type" value="Genomic_DNA"/>
</dbReference>
<comment type="caution">
    <text evidence="13">The sequence shown here is derived from an EMBL/GenBank/DDBJ whole genome shotgun (WGS) entry which is preliminary data.</text>
</comment>
<keyword evidence="6" id="KW-0276">Fatty acid metabolism</keyword>
<dbReference type="GO" id="GO:0033540">
    <property type="term" value="P:fatty acid beta-oxidation using acyl-CoA oxidase"/>
    <property type="evidence" value="ECO:0007669"/>
    <property type="project" value="TreeGrafter"/>
</dbReference>
<comment type="cofactor">
    <cofactor evidence="1">
        <name>FAD</name>
        <dbReference type="ChEBI" id="CHEBI:57692"/>
    </cofactor>
</comment>
<feature type="domain" description="Acyl-CoA oxidase C-alpha1" evidence="12">
    <location>
        <begin position="476"/>
        <end position="620"/>
    </location>
</feature>
<comment type="subcellular location">
    <subcellularLocation>
        <location evidence="2">Peroxisome</location>
    </subcellularLocation>
</comment>
<dbReference type="InterPro" id="IPR036250">
    <property type="entry name" value="AcylCo_DH-like_C"/>
</dbReference>
<dbReference type="GO" id="GO:0003997">
    <property type="term" value="F:acyl-CoA oxidase activity"/>
    <property type="evidence" value="ECO:0007669"/>
    <property type="project" value="InterPro"/>
</dbReference>
<evidence type="ECO:0000256" key="6">
    <source>
        <dbReference type="ARBA" id="ARBA00022832"/>
    </source>
</evidence>
<dbReference type="SUPFAM" id="SSF47203">
    <property type="entry name" value="Acyl-CoA dehydrogenase C-terminal domain-like"/>
    <property type="match status" value="1"/>
</dbReference>
<dbReference type="GO" id="GO:0071949">
    <property type="term" value="F:FAD binding"/>
    <property type="evidence" value="ECO:0007669"/>
    <property type="project" value="InterPro"/>
</dbReference>
<dbReference type="InterPro" id="IPR037069">
    <property type="entry name" value="AcylCoA_DH/ox_N_sf"/>
</dbReference>
<evidence type="ECO:0000259" key="11">
    <source>
        <dbReference type="Pfam" id="PF14749"/>
    </source>
</evidence>
<organism evidence="13 14">
    <name type="scientific">Dentipellis fragilis</name>
    <dbReference type="NCBI Taxonomy" id="205917"/>
    <lineage>
        <taxon>Eukaryota</taxon>
        <taxon>Fungi</taxon>
        <taxon>Dikarya</taxon>
        <taxon>Basidiomycota</taxon>
        <taxon>Agaricomycotina</taxon>
        <taxon>Agaricomycetes</taxon>
        <taxon>Russulales</taxon>
        <taxon>Hericiaceae</taxon>
        <taxon>Dentipellis</taxon>
    </lineage>
</organism>
<evidence type="ECO:0000259" key="12">
    <source>
        <dbReference type="Pfam" id="PF22924"/>
    </source>
</evidence>
<keyword evidence="4" id="KW-0285">Flavoprotein</keyword>
<evidence type="ECO:0000256" key="7">
    <source>
        <dbReference type="ARBA" id="ARBA00023002"/>
    </source>
</evidence>
<evidence type="ECO:0000256" key="1">
    <source>
        <dbReference type="ARBA" id="ARBA00001974"/>
    </source>
</evidence>
<evidence type="ECO:0000256" key="4">
    <source>
        <dbReference type="ARBA" id="ARBA00022630"/>
    </source>
</evidence>
<gene>
    <name evidence="13" type="ORF">EVG20_g2167</name>
</gene>
<dbReference type="OrthoDB" id="538336at2759"/>
<reference evidence="13 14" key="1">
    <citation type="submission" date="2019-02" db="EMBL/GenBank/DDBJ databases">
        <title>Genome sequencing of the rare red list fungi Dentipellis fragilis.</title>
        <authorList>
            <person name="Buettner E."/>
            <person name="Kellner H."/>
        </authorList>
    </citation>
    <scope>NUCLEOTIDE SEQUENCE [LARGE SCALE GENOMIC DNA]</scope>
    <source>
        <strain evidence="13 14">DSM 105465</strain>
    </source>
</reference>
<dbReference type="InterPro" id="IPR055060">
    <property type="entry name" value="ACOX_C_alpha1"/>
</dbReference>
<dbReference type="GO" id="GO:0055088">
    <property type="term" value="P:lipid homeostasis"/>
    <property type="evidence" value="ECO:0007669"/>
    <property type="project" value="TreeGrafter"/>
</dbReference>
<proteinExistence type="inferred from homology"/>
<dbReference type="AlphaFoldDB" id="A0A4Y9Z7T2"/>
<dbReference type="PANTHER" id="PTHR10909">
    <property type="entry name" value="ELECTRON TRANSPORT OXIDOREDUCTASE"/>
    <property type="match status" value="1"/>
</dbReference>
<dbReference type="FunFam" id="2.40.110.10:FF:000003">
    <property type="entry name" value="Acyl-coenzyme A oxidase"/>
    <property type="match status" value="1"/>
</dbReference>
<name>A0A4Y9Z7T2_9AGAM</name>
<dbReference type="GO" id="GO:0005504">
    <property type="term" value="F:fatty acid binding"/>
    <property type="evidence" value="ECO:0007669"/>
    <property type="project" value="TreeGrafter"/>
</dbReference>
<dbReference type="InterPro" id="IPR009100">
    <property type="entry name" value="AcylCoA_DH/oxidase_NM_dom_sf"/>
</dbReference>
<dbReference type="Gene3D" id="1.20.140.10">
    <property type="entry name" value="Butyryl-CoA Dehydrogenase, subunit A, domain 3"/>
    <property type="match status" value="1"/>
</dbReference>
<evidence type="ECO:0000256" key="8">
    <source>
        <dbReference type="ARBA" id="ARBA00023098"/>
    </source>
</evidence>
<keyword evidence="5" id="KW-0274">FAD</keyword>
<dbReference type="Gene3D" id="2.40.110.10">
    <property type="entry name" value="Butyryl-CoA Dehydrogenase, subunit A, domain 2"/>
    <property type="match status" value="1"/>
</dbReference>
<dbReference type="Gene3D" id="1.10.540.10">
    <property type="entry name" value="Acyl-CoA dehydrogenase/oxidase, N-terminal domain"/>
    <property type="match status" value="1"/>
</dbReference>
<dbReference type="PANTHER" id="PTHR10909:SF250">
    <property type="entry name" value="PEROXISOMAL ACYL-COENZYME A OXIDASE 1"/>
    <property type="match status" value="1"/>
</dbReference>
<keyword evidence="14" id="KW-1185">Reference proteome</keyword>
<dbReference type="InterPro" id="IPR012258">
    <property type="entry name" value="Acyl-CoA_oxidase"/>
</dbReference>
<comment type="similarity">
    <text evidence="3">Belongs to the acyl-CoA oxidase family.</text>
</comment>
<evidence type="ECO:0000256" key="3">
    <source>
        <dbReference type="ARBA" id="ARBA00006288"/>
    </source>
</evidence>
<dbReference type="SUPFAM" id="SSF56645">
    <property type="entry name" value="Acyl-CoA dehydrogenase NM domain-like"/>
    <property type="match status" value="1"/>
</dbReference>
<feature type="domain" description="Acyl-coenzyme A oxidase N-terminal" evidence="11">
    <location>
        <begin position="219"/>
        <end position="331"/>
    </location>
</feature>
<feature type="region of interest" description="Disordered" evidence="10">
    <location>
        <begin position="188"/>
        <end position="212"/>
    </location>
</feature>
<sequence>MRIRDLTGTRHEYVTHVDTVAVPQHQFPNDSLMERVDGRARGHVRQRHMRDVVADACAVLVVCLECVAYPALPVELVEQVRATLSVTFGMYSSYAGLVEGYAFAYRLYGPNLSYLSRVYPHDSHFSLHHLWSIYNGRVNTAGVSWTKNHCALANSKDGIGNRNSRHYKRARCLIQYDRWTTTPHHRLKSMNQTSSRLTPDEQTREDMRRARKGASVDVAAVRDYLYDGRQQWTEHTRVVEVMAKDPAFDKTRRPFMNRTEIYERSLAMTRRVYELEEQLQWSRAERQRAIGLIDDGSPLNLHDAAFEPLLDSQASPELLAQYGALIAHRGIIGCYMQTELAHGSNVAALETTATYLPDSQEFEIHSPTLTSAKWWNGALAKTATHGVVQAKLILGGKDLGPHLFFVQLRSLEDHTILPGIVIGDIGPKAMGAWGATDHGYARFDHYRIPRGNMLSKFAQVTQDGRYIRPPHAKISYGGMLYIRSTMVTSAGWVLAKAATASMRYATVRRQGGINTGGLENQIISYPSVQYRLLPILARAYVFIQLGRVLTRTFAFTSARLAAGDTSTLAETHATASGLKVFASTATARDLETARRSMGGHGFSAFAGLGALYAQYLPAAT</sequence>
<evidence type="ECO:0000256" key="9">
    <source>
        <dbReference type="ARBA" id="ARBA00023140"/>
    </source>
</evidence>
<evidence type="ECO:0000256" key="2">
    <source>
        <dbReference type="ARBA" id="ARBA00004275"/>
    </source>
</evidence>
<protein>
    <submittedName>
        <fullName evidence="13">Uncharacterized protein</fullName>
    </submittedName>
</protein>
<evidence type="ECO:0000256" key="10">
    <source>
        <dbReference type="SAM" id="MobiDB-lite"/>
    </source>
</evidence>
<dbReference type="Pfam" id="PF22924">
    <property type="entry name" value="ACOX_C_alpha1"/>
    <property type="match status" value="1"/>
</dbReference>
<feature type="compositionally biased region" description="Basic and acidic residues" evidence="10">
    <location>
        <begin position="198"/>
        <end position="208"/>
    </location>
</feature>
<dbReference type="Proteomes" id="UP000298327">
    <property type="component" value="Unassembled WGS sequence"/>
</dbReference>
<evidence type="ECO:0000313" key="13">
    <source>
        <dbReference type="EMBL" id="TFY70825.1"/>
    </source>
</evidence>
<keyword evidence="8" id="KW-0443">Lipid metabolism</keyword>
<evidence type="ECO:0000256" key="5">
    <source>
        <dbReference type="ARBA" id="ARBA00022827"/>
    </source>
</evidence>
<keyword evidence="9" id="KW-0576">Peroxisome</keyword>
<dbReference type="STRING" id="205917.A0A4Y9Z7T2"/>
<accession>A0A4Y9Z7T2</accession>
<keyword evidence="7" id="KW-0560">Oxidoreductase</keyword>
<dbReference type="GO" id="GO:0005777">
    <property type="term" value="C:peroxisome"/>
    <property type="evidence" value="ECO:0007669"/>
    <property type="project" value="UniProtKB-SubCell"/>
</dbReference>
<dbReference type="InterPro" id="IPR029320">
    <property type="entry name" value="Acyl-CoA_ox_N"/>
</dbReference>
<dbReference type="InterPro" id="IPR046373">
    <property type="entry name" value="Acyl-CoA_Oxase/DH_mid-dom_sf"/>
</dbReference>
<evidence type="ECO:0000313" key="14">
    <source>
        <dbReference type="Proteomes" id="UP000298327"/>
    </source>
</evidence>